<organism evidence="1 2">
    <name type="scientific">Anopheles dirus</name>
    <dbReference type="NCBI Taxonomy" id="7168"/>
    <lineage>
        <taxon>Eukaryota</taxon>
        <taxon>Metazoa</taxon>
        <taxon>Ecdysozoa</taxon>
        <taxon>Arthropoda</taxon>
        <taxon>Hexapoda</taxon>
        <taxon>Insecta</taxon>
        <taxon>Pterygota</taxon>
        <taxon>Neoptera</taxon>
        <taxon>Endopterygota</taxon>
        <taxon>Diptera</taxon>
        <taxon>Nematocera</taxon>
        <taxon>Culicoidea</taxon>
        <taxon>Culicidae</taxon>
        <taxon>Anophelinae</taxon>
        <taxon>Anopheles</taxon>
    </lineage>
</organism>
<evidence type="ECO:0000313" key="1">
    <source>
        <dbReference type="EnsemblMetazoa" id="ADIR014380-PA"/>
    </source>
</evidence>
<dbReference type="VEuPathDB" id="VectorBase:ADIR014380"/>
<dbReference type="AlphaFoldDB" id="A0A182NWX7"/>
<accession>A0A182NWX7</accession>
<protein>
    <submittedName>
        <fullName evidence="1">Uncharacterized protein</fullName>
    </submittedName>
</protein>
<dbReference type="EnsemblMetazoa" id="ADIR014380-RA">
    <property type="protein sequence ID" value="ADIR014380-PA"/>
    <property type="gene ID" value="ADIR014380"/>
</dbReference>
<proteinExistence type="predicted"/>
<name>A0A182NWX7_9DIPT</name>
<evidence type="ECO:0000313" key="2">
    <source>
        <dbReference type="Proteomes" id="UP000075884"/>
    </source>
</evidence>
<reference evidence="2" key="1">
    <citation type="submission" date="2013-03" db="EMBL/GenBank/DDBJ databases">
        <title>The Genome Sequence of Anopheles dirus WRAIR2.</title>
        <authorList>
            <consortium name="The Broad Institute Genomics Platform"/>
            <person name="Neafsey D.E."/>
            <person name="Walton C."/>
            <person name="Walker B."/>
            <person name="Young S.K."/>
            <person name="Zeng Q."/>
            <person name="Gargeya S."/>
            <person name="Fitzgerald M."/>
            <person name="Haas B."/>
            <person name="Abouelleil A."/>
            <person name="Allen A.W."/>
            <person name="Alvarado L."/>
            <person name="Arachchi H.M."/>
            <person name="Berlin A.M."/>
            <person name="Chapman S.B."/>
            <person name="Gainer-Dewar J."/>
            <person name="Goldberg J."/>
            <person name="Griggs A."/>
            <person name="Gujja S."/>
            <person name="Hansen M."/>
            <person name="Howarth C."/>
            <person name="Imamovic A."/>
            <person name="Ireland A."/>
            <person name="Larimer J."/>
            <person name="McCowan C."/>
            <person name="Murphy C."/>
            <person name="Pearson M."/>
            <person name="Poon T.W."/>
            <person name="Priest M."/>
            <person name="Roberts A."/>
            <person name="Saif S."/>
            <person name="Shea T."/>
            <person name="Sisk P."/>
            <person name="Sykes S."/>
            <person name="Wortman J."/>
            <person name="Nusbaum C."/>
            <person name="Birren B."/>
        </authorList>
    </citation>
    <scope>NUCLEOTIDE SEQUENCE [LARGE SCALE GENOMIC DNA]</scope>
    <source>
        <strain evidence="2">WRAIR2</strain>
    </source>
</reference>
<keyword evidence="2" id="KW-1185">Reference proteome</keyword>
<reference evidence="1" key="2">
    <citation type="submission" date="2020-05" db="UniProtKB">
        <authorList>
            <consortium name="EnsemblMetazoa"/>
        </authorList>
    </citation>
    <scope>IDENTIFICATION</scope>
    <source>
        <strain evidence="1">WRAIR2</strain>
    </source>
</reference>
<dbReference type="Proteomes" id="UP000075884">
    <property type="component" value="Unassembled WGS sequence"/>
</dbReference>
<sequence>MFCGRRRRCLTTTITSALVSVFVCVLRRV</sequence>